<dbReference type="WBParaSite" id="JU765_v2.g12354.t1">
    <property type="protein sequence ID" value="JU765_v2.g12354.t1"/>
    <property type="gene ID" value="JU765_v2.g12354"/>
</dbReference>
<evidence type="ECO:0000313" key="1">
    <source>
        <dbReference type="Proteomes" id="UP000887576"/>
    </source>
</evidence>
<accession>A0AC34Q2M1</accession>
<dbReference type="Proteomes" id="UP000887576">
    <property type="component" value="Unplaced"/>
</dbReference>
<organism evidence="1 2">
    <name type="scientific">Panagrolaimus sp. JU765</name>
    <dbReference type="NCBI Taxonomy" id="591449"/>
    <lineage>
        <taxon>Eukaryota</taxon>
        <taxon>Metazoa</taxon>
        <taxon>Ecdysozoa</taxon>
        <taxon>Nematoda</taxon>
        <taxon>Chromadorea</taxon>
        <taxon>Rhabditida</taxon>
        <taxon>Tylenchina</taxon>
        <taxon>Panagrolaimomorpha</taxon>
        <taxon>Panagrolaimoidea</taxon>
        <taxon>Panagrolaimidae</taxon>
        <taxon>Panagrolaimus</taxon>
    </lineage>
</organism>
<reference evidence="2" key="1">
    <citation type="submission" date="2022-11" db="UniProtKB">
        <authorList>
            <consortium name="WormBaseParasite"/>
        </authorList>
    </citation>
    <scope>IDENTIFICATION</scope>
</reference>
<proteinExistence type="predicted"/>
<evidence type="ECO:0000313" key="2">
    <source>
        <dbReference type="WBParaSite" id="JU765_v2.g12354.t1"/>
    </source>
</evidence>
<sequence length="381" mass="44665">MYFTFWKSYDLLWFWMHFLLCICFKPLRPENYLLVWINLMRNKQENPQKSYRQIYNMLYNKRFTKSERELKKMETEDEGNGGDSDDENDNGNGTRQVSLFIGLNLDFYLGGEKPKVQIKLNKENTENDALIEVGKAGPSNSTENNDEDKKSGPSKLLQKAIPGILKKSKNLGDSPDESKNFIEKIGQKLIPEKFQRSASNDGSVTDEQEKLEKQRKKEAKRAEKERQKEVRRQRKIELRRLAAIERRRKNIADSIDLMLQCLRSFCAFAILVGNIHRHFMPLSPFVNPNESAYNNPDLLMLFTVTMSLDVFLFWITLILTYCRQCRLCCRLGLCRFWLWLIILLALLIGVMYSPMHYIHQQLDPTWCLFMPGTDLAEYLKG</sequence>
<name>A0AC34Q2M1_9BILA</name>
<protein>
    <submittedName>
        <fullName evidence="2">Uncharacterized protein</fullName>
    </submittedName>
</protein>